<accession>A0ABN4UW17</accession>
<gene>
    <name evidence="1" type="ORF">BW47_07555</name>
</gene>
<sequence length="305" mass="36598">MIYEQDFLFRLEELKGKQKVILNILKSLNNLTESKYIILIKNLENKELKKKLKKTKIDLFALYTYNLLYGKGKLFNRLKLFEEIGIQTKEIAELLFWSNPLKFPFPSPCKEYDRKFIKKMEKKLLKKQLENFLELYALETFKKQNFLNDITTEINEITFFNFEKIFWIKDIIKELDPISKEKIKSSSKIHPYLLRAIFSKPECPVILDGNNICYWTSHPNPENILMVFDRLSEGKKFYFPYYIVFDKNAKYIFKNSKVLNFQNVYFHSPADELIIYLSKSKGAKIISKDNFRDWDKEIKKHILKI</sequence>
<keyword evidence="2" id="KW-1185">Reference proteome</keyword>
<name>A0ABN4UW17_9BACT</name>
<organism evidence="1 2">
    <name type="scientific">Thermosipho melanesiensis</name>
    <dbReference type="NCBI Taxonomy" id="46541"/>
    <lineage>
        <taxon>Bacteria</taxon>
        <taxon>Thermotogati</taxon>
        <taxon>Thermotogota</taxon>
        <taxon>Thermotogae</taxon>
        <taxon>Thermotogales</taxon>
        <taxon>Fervidobacteriaceae</taxon>
        <taxon>Thermosipho</taxon>
    </lineage>
</organism>
<protein>
    <recommendedName>
        <fullName evidence="3">RNase NYN domain-containing protein</fullName>
    </recommendedName>
</protein>
<proteinExistence type="predicted"/>
<evidence type="ECO:0008006" key="3">
    <source>
        <dbReference type="Google" id="ProtNLM"/>
    </source>
</evidence>
<dbReference type="Proteomes" id="UP000185490">
    <property type="component" value="Chromosome"/>
</dbReference>
<evidence type="ECO:0000313" key="2">
    <source>
        <dbReference type="Proteomes" id="UP000185490"/>
    </source>
</evidence>
<dbReference type="EMBL" id="CP007389">
    <property type="protein sequence ID" value="APT74355.1"/>
    <property type="molecule type" value="Genomic_DNA"/>
</dbReference>
<reference evidence="1 2" key="1">
    <citation type="submission" date="2014-02" db="EMBL/GenBank/DDBJ databases">
        <title>Diversity of Thermotogales isolates from hydrothermal vents.</title>
        <authorList>
            <person name="Haverkamp T.H.A."/>
            <person name="Lossouarn J."/>
            <person name="Geslin C."/>
            <person name="Nesbo C.L."/>
        </authorList>
    </citation>
    <scope>NUCLEOTIDE SEQUENCE [LARGE SCALE GENOMIC DNA]</scope>
    <source>
        <strain evidence="1 2">431</strain>
    </source>
</reference>
<dbReference type="RefSeq" id="WP_012057633.1">
    <property type="nucleotide sequence ID" value="NZ_CP007389.1"/>
</dbReference>
<evidence type="ECO:0000313" key="1">
    <source>
        <dbReference type="EMBL" id="APT74355.1"/>
    </source>
</evidence>